<evidence type="ECO:0000256" key="1">
    <source>
        <dbReference type="SAM" id="MobiDB-lite"/>
    </source>
</evidence>
<proteinExistence type="predicted"/>
<feature type="region of interest" description="Disordered" evidence="1">
    <location>
        <begin position="14"/>
        <end position="50"/>
    </location>
</feature>
<dbReference type="Pfam" id="PF11253">
    <property type="entry name" value="DUF3052"/>
    <property type="match status" value="1"/>
</dbReference>
<evidence type="ECO:0008006" key="4">
    <source>
        <dbReference type="Google" id="ProtNLM"/>
    </source>
</evidence>
<sequence length="173" mass="18521">MGYLCQTRQVVLRAGARPGARDGPPHGQDEERNDTTVTDTVGPSGADRLGFAPGNVVQEFGWADDVDDDLRGELEELVGGELVDEDYDDVTDGVVVWFRQDDGDLTDLLVDVQTVLDDGGLIWVLTPKPGRPGHVGHNDIQEAATTAGLHATSTFAIAPDWSATKLGTRGRGR</sequence>
<dbReference type="InterPro" id="IPR021412">
    <property type="entry name" value="DUF3052"/>
</dbReference>
<comment type="caution">
    <text evidence="2">The sequence shown here is derived from an EMBL/GenBank/DDBJ whole genome shotgun (WGS) entry which is preliminary data.</text>
</comment>
<evidence type="ECO:0000313" key="3">
    <source>
        <dbReference type="Proteomes" id="UP001165168"/>
    </source>
</evidence>
<gene>
    <name evidence="2" type="ORF">Ccel01_36690</name>
</gene>
<dbReference type="Proteomes" id="UP001165168">
    <property type="component" value="Unassembled WGS sequence"/>
</dbReference>
<dbReference type="AlphaFoldDB" id="A0AAV5PBE6"/>
<dbReference type="EMBL" id="BSTG01000005">
    <property type="protein sequence ID" value="GLY59067.1"/>
    <property type="molecule type" value="Genomic_DNA"/>
</dbReference>
<name>A0AAV5PBE6_CELCE</name>
<evidence type="ECO:0000313" key="2">
    <source>
        <dbReference type="EMBL" id="GLY59067.1"/>
    </source>
</evidence>
<protein>
    <recommendedName>
        <fullName evidence="4">DUF3052 domain-containing protein</fullName>
    </recommendedName>
</protein>
<accession>A0AAV5PBE6</accession>
<feature type="compositionally biased region" description="Basic and acidic residues" evidence="1">
    <location>
        <begin position="19"/>
        <end position="34"/>
    </location>
</feature>
<reference evidence="2" key="1">
    <citation type="submission" date="2023-03" db="EMBL/GenBank/DDBJ databases">
        <title>Cellulosimicrobium cellulans NBRC 103059.</title>
        <authorList>
            <person name="Ichikawa N."/>
            <person name="Sato H."/>
            <person name="Tonouchi N."/>
        </authorList>
    </citation>
    <scope>NUCLEOTIDE SEQUENCE</scope>
    <source>
        <strain evidence="2">NBRC 103059</strain>
    </source>
</reference>
<organism evidence="2 3">
    <name type="scientific">Cellulosimicrobium cellulans</name>
    <name type="common">Arthrobacter luteus</name>
    <dbReference type="NCBI Taxonomy" id="1710"/>
    <lineage>
        <taxon>Bacteria</taxon>
        <taxon>Bacillati</taxon>
        <taxon>Actinomycetota</taxon>
        <taxon>Actinomycetes</taxon>
        <taxon>Micrococcales</taxon>
        <taxon>Promicromonosporaceae</taxon>
        <taxon>Cellulosimicrobium</taxon>
    </lineage>
</organism>